<evidence type="ECO:0000313" key="3">
    <source>
        <dbReference type="Proteomes" id="UP001623330"/>
    </source>
</evidence>
<sequence length="302" mass="33698">MSFAGSLILTAIGSAYYKVSRDQVFRPLPLSTKSAMQNLPGLYQQQVFKIARRAAQLSAVLIDDIVGGNAFSYPFKGIYELYSNFRSYSASATALFSIYLIMYTVISMVYWATITPVYTALFIFAGPIGIAVAWIHSLLHANMLTMMFLRVSHLNENLVVSCIKVNGYQSLFKSRPIRYTVSHRKTYFWAFYLPKKVAEYSVAITSLLLLLGVSGIPLLGPYIFHLLSAPVLSRIYFSKILRLKGLDNIQRFDNIFEHPGQYTAFGITAGFIDTIPLIAGISLSTNILGATLLGIDEHIITR</sequence>
<organism evidence="2 3">
    <name type="scientific">Nakaseomyces bracarensis</name>
    <dbReference type="NCBI Taxonomy" id="273131"/>
    <lineage>
        <taxon>Eukaryota</taxon>
        <taxon>Fungi</taxon>
        <taxon>Dikarya</taxon>
        <taxon>Ascomycota</taxon>
        <taxon>Saccharomycotina</taxon>
        <taxon>Saccharomycetes</taxon>
        <taxon>Saccharomycetales</taxon>
        <taxon>Saccharomycetaceae</taxon>
        <taxon>Nakaseomyces</taxon>
    </lineage>
</organism>
<evidence type="ECO:0000256" key="1">
    <source>
        <dbReference type="SAM" id="Phobius"/>
    </source>
</evidence>
<feature type="transmembrane region" description="Helical" evidence="1">
    <location>
        <begin position="92"/>
        <end position="112"/>
    </location>
</feature>
<dbReference type="Proteomes" id="UP001623330">
    <property type="component" value="Unassembled WGS sequence"/>
</dbReference>
<dbReference type="InterPro" id="IPR052786">
    <property type="entry name" value="Spore_wall_assembly"/>
</dbReference>
<reference evidence="2 3" key="1">
    <citation type="submission" date="2024-05" db="EMBL/GenBank/DDBJ databases">
        <title>Long read based assembly of the Candida bracarensis genome reveals expanded adhesin content.</title>
        <authorList>
            <person name="Marcet-Houben M."/>
            <person name="Ksiezopolska E."/>
            <person name="Gabaldon T."/>
        </authorList>
    </citation>
    <scope>NUCLEOTIDE SEQUENCE [LARGE SCALE GENOMIC DNA]</scope>
    <source>
        <strain evidence="2 3">CBM6</strain>
    </source>
</reference>
<feature type="transmembrane region" description="Helical" evidence="1">
    <location>
        <begin position="118"/>
        <end position="139"/>
    </location>
</feature>
<dbReference type="PANTHER" id="PTHR34292:SF2">
    <property type="entry name" value="OUTER SPORE WALL PROTEIN LDS1"/>
    <property type="match status" value="1"/>
</dbReference>
<keyword evidence="1" id="KW-1133">Transmembrane helix</keyword>
<keyword evidence="1" id="KW-0472">Membrane</keyword>
<keyword evidence="1" id="KW-0812">Transmembrane</keyword>
<accession>A0ABR4NX45</accession>
<feature type="transmembrane region" description="Helical" evidence="1">
    <location>
        <begin position="197"/>
        <end position="216"/>
    </location>
</feature>
<name>A0ABR4NX45_9SACH</name>
<dbReference type="EMBL" id="JBEVYD010000004">
    <property type="protein sequence ID" value="KAL3233419.1"/>
    <property type="molecule type" value="Genomic_DNA"/>
</dbReference>
<gene>
    <name evidence="2" type="ORF">RNJ44_03459</name>
</gene>
<protein>
    <submittedName>
        <fullName evidence="2">Uncharacterized protein</fullName>
    </submittedName>
</protein>
<dbReference type="PANTHER" id="PTHR34292">
    <property type="entry name" value="OUTER SPORE WALL PROTEIN LDS1"/>
    <property type="match status" value="1"/>
</dbReference>
<evidence type="ECO:0000313" key="2">
    <source>
        <dbReference type="EMBL" id="KAL3233419.1"/>
    </source>
</evidence>
<keyword evidence="3" id="KW-1185">Reference proteome</keyword>
<proteinExistence type="predicted"/>
<comment type="caution">
    <text evidence="2">The sequence shown here is derived from an EMBL/GenBank/DDBJ whole genome shotgun (WGS) entry which is preliminary data.</text>
</comment>